<sequence>MAFITFPTSKDIYIEIDGRRLATAQSYKAKTTRESRYVEAFGSAEPVGTVGGRVRHVLELTRVAVTPQMDGDTVDFHALDGFNVVIVRPGSKIIYSDCRWSAIDESTPLGDLVYETLTLVARTRMEVQT</sequence>
<evidence type="ECO:0000313" key="2">
    <source>
        <dbReference type="Proteomes" id="UP000095765"/>
    </source>
</evidence>
<protein>
    <recommendedName>
        <fullName evidence="3">Phage tail protein</fullName>
    </recommendedName>
</protein>
<dbReference type="EMBL" id="CZBE01000038">
    <property type="protein sequence ID" value="CUQ22016.1"/>
    <property type="molecule type" value="Genomic_DNA"/>
</dbReference>
<reference evidence="1 2" key="1">
    <citation type="submission" date="2015-09" db="EMBL/GenBank/DDBJ databases">
        <authorList>
            <consortium name="Pathogen Informatics"/>
        </authorList>
    </citation>
    <scope>NUCLEOTIDE SEQUENCE [LARGE SCALE GENOMIC DNA]</scope>
    <source>
        <strain evidence="1 2">2789STDY5834939</strain>
    </source>
</reference>
<organism evidence="1 2">
    <name type="scientific">Anaerotruncus colihominis</name>
    <dbReference type="NCBI Taxonomy" id="169435"/>
    <lineage>
        <taxon>Bacteria</taxon>
        <taxon>Bacillati</taxon>
        <taxon>Bacillota</taxon>
        <taxon>Clostridia</taxon>
        <taxon>Eubacteriales</taxon>
        <taxon>Oscillospiraceae</taxon>
        <taxon>Anaerotruncus</taxon>
    </lineage>
</organism>
<dbReference type="RefSeq" id="WP_006875560.1">
    <property type="nucleotide sequence ID" value="NZ_CABIWA010000015.1"/>
</dbReference>
<gene>
    <name evidence="1" type="ORF">ERS852551_03589</name>
</gene>
<proteinExistence type="predicted"/>
<dbReference type="AlphaFoldDB" id="A0A174UKZ6"/>
<evidence type="ECO:0008006" key="3">
    <source>
        <dbReference type="Google" id="ProtNLM"/>
    </source>
</evidence>
<evidence type="ECO:0000313" key="1">
    <source>
        <dbReference type="EMBL" id="CUQ22016.1"/>
    </source>
</evidence>
<accession>A0A174UKZ6</accession>
<dbReference type="OrthoDB" id="1848921at2"/>
<dbReference type="Proteomes" id="UP000095765">
    <property type="component" value="Unassembled WGS sequence"/>
</dbReference>
<name>A0A174UKZ6_9FIRM</name>